<protein>
    <submittedName>
        <fullName evidence="1">YolD-like family protein</fullName>
    </submittedName>
</protein>
<proteinExistence type="predicted"/>
<name>A0AAE3AIX8_9FIRM</name>
<dbReference type="Proteomes" id="UP001199319">
    <property type="component" value="Unassembled WGS sequence"/>
</dbReference>
<evidence type="ECO:0000313" key="2">
    <source>
        <dbReference type="Proteomes" id="UP001199319"/>
    </source>
</evidence>
<keyword evidence="2" id="KW-1185">Reference proteome</keyword>
<accession>A0AAE3AIX8</accession>
<dbReference type="EMBL" id="JAJEPW010000081">
    <property type="protein sequence ID" value="MCC2130901.1"/>
    <property type="molecule type" value="Genomic_DNA"/>
</dbReference>
<evidence type="ECO:0000313" key="1">
    <source>
        <dbReference type="EMBL" id="MCC2130901.1"/>
    </source>
</evidence>
<reference evidence="1" key="1">
    <citation type="submission" date="2021-10" db="EMBL/GenBank/DDBJ databases">
        <title>Anaerobic single-cell dispensing facilitates the cultivation of human gut bacteria.</title>
        <authorList>
            <person name="Afrizal A."/>
        </authorList>
    </citation>
    <scope>NUCLEOTIDE SEQUENCE</scope>
    <source>
        <strain evidence="1">CLA-AA-H272</strain>
    </source>
</reference>
<dbReference type="AlphaFoldDB" id="A0AAE3AIX8"/>
<comment type="caution">
    <text evidence="1">The sequence shown here is derived from an EMBL/GenBank/DDBJ whole genome shotgun (WGS) entry which is preliminary data.</text>
</comment>
<sequence length="151" mass="17216">MHTNSKYDSIMNLPHHVSKTRPQMPMSDRAAQFAPFAALTGYDSAIRETGRLTDEKIELDEEALTALDMKFQLLMKAIDEEPEASVTYFKPDQRKDGGAYLTETGKIGKIDEYQRLVIMRSGVRIPMDDILQIDFDRSAEIERRDDESVGE</sequence>
<dbReference type="RefSeq" id="WP_302930029.1">
    <property type="nucleotide sequence ID" value="NZ_JAJEPW010000081.1"/>
</dbReference>
<organism evidence="1 2">
    <name type="scientific">Brotocaccenecus cirricatena</name>
    <dbReference type="NCBI Taxonomy" id="3064195"/>
    <lineage>
        <taxon>Bacteria</taxon>
        <taxon>Bacillati</taxon>
        <taxon>Bacillota</taxon>
        <taxon>Clostridia</taxon>
        <taxon>Eubacteriales</taxon>
        <taxon>Oscillospiraceae</taxon>
        <taxon>Brotocaccenecus</taxon>
    </lineage>
</organism>
<gene>
    <name evidence="1" type="ORF">LKD37_15565</name>
</gene>